<dbReference type="InterPro" id="IPR027417">
    <property type="entry name" value="P-loop_NTPase"/>
</dbReference>
<dbReference type="Pfam" id="PF22939">
    <property type="entry name" value="WHD_GPIID"/>
    <property type="match status" value="1"/>
</dbReference>
<dbReference type="AlphaFoldDB" id="A0A507QPC0"/>
<evidence type="ECO:0000256" key="1">
    <source>
        <dbReference type="ARBA" id="ARBA00022737"/>
    </source>
</evidence>
<sequence length="565" mass="63961">MEAAIEAQQSQIVLYELQQALTDDLEERRRREAIQRRTKIFEWLCSVDFASIHGRASSMHSAGTGTWIFETEEWESWLAGIHKLLWIHGIPGSGKTVLTSTILNTHLLPKASTKHPVCYYYCDFRSHASCRPEAIIGAIISQLSYASEPCLEELEDTYLRHIGRHGNISPASLQELNRLLDYVLDCIPTATIVVDALDECDNREVIVKRLKEISLNKDWFRLVKCQLNELVRLRTDSAIKKALRTLPRDLDQMYETILRKITDSDIYLARTALLWLTYASRPLKLKELAEGAILNVDMADLGPDDKLGNPEDILDILGSLVSYMDGCVELSHNSVRDYLRSPGVASALPAFYLPESRCVPELATLCLNYLLLPSFSAGPCNTADDMCSRLESFPLLFYISHNWPNHARPYLHENRPLFNRVTRFFASPTTPQFVSWVQVLLIRPRNIKKTYKHYPPAPTPLYYATSFGLVPVVEHLLANGADVNEPGGRAGGTPLHGACWRSHPDLVRLLLRSGADFEALNEHNMSALEILSLTGDETVRRVILEEKGIDFTLQYRNPIKPRVIQ</sequence>
<dbReference type="SMART" id="SM00248">
    <property type="entry name" value="ANK"/>
    <property type="match status" value="3"/>
</dbReference>
<evidence type="ECO:0000313" key="5">
    <source>
        <dbReference type="EMBL" id="TQB69491.1"/>
    </source>
</evidence>
<dbReference type="SUPFAM" id="SSF52540">
    <property type="entry name" value="P-loop containing nucleoside triphosphate hydrolases"/>
    <property type="match status" value="1"/>
</dbReference>
<accession>A0A507QPC0</accession>
<evidence type="ECO:0000259" key="4">
    <source>
        <dbReference type="Pfam" id="PF24883"/>
    </source>
</evidence>
<evidence type="ECO:0000259" key="3">
    <source>
        <dbReference type="Pfam" id="PF22939"/>
    </source>
</evidence>
<dbReference type="PANTHER" id="PTHR10039:SF15">
    <property type="entry name" value="NACHT DOMAIN-CONTAINING PROTEIN"/>
    <property type="match status" value="1"/>
</dbReference>
<organism evidence="5 6">
    <name type="scientific">Monascus purpureus</name>
    <name type="common">Red mold</name>
    <name type="synonym">Monascus anka</name>
    <dbReference type="NCBI Taxonomy" id="5098"/>
    <lineage>
        <taxon>Eukaryota</taxon>
        <taxon>Fungi</taxon>
        <taxon>Dikarya</taxon>
        <taxon>Ascomycota</taxon>
        <taxon>Pezizomycotina</taxon>
        <taxon>Eurotiomycetes</taxon>
        <taxon>Eurotiomycetidae</taxon>
        <taxon>Eurotiales</taxon>
        <taxon>Aspergillaceae</taxon>
        <taxon>Monascus</taxon>
    </lineage>
</organism>
<proteinExistence type="predicted"/>
<dbReference type="InterPro" id="IPR036770">
    <property type="entry name" value="Ankyrin_rpt-contain_sf"/>
</dbReference>
<keyword evidence="1" id="KW-0677">Repeat</keyword>
<dbReference type="Proteomes" id="UP000319663">
    <property type="component" value="Unassembled WGS sequence"/>
</dbReference>
<dbReference type="Pfam" id="PF24883">
    <property type="entry name" value="NPHP3_N"/>
    <property type="match status" value="1"/>
</dbReference>
<dbReference type="PANTHER" id="PTHR10039">
    <property type="entry name" value="AMELOGENIN"/>
    <property type="match status" value="1"/>
</dbReference>
<gene>
    <name evidence="5" type="ORF">MPDQ_001808</name>
</gene>
<keyword evidence="2" id="KW-0040">ANK repeat</keyword>
<dbReference type="SUPFAM" id="SSF48403">
    <property type="entry name" value="Ankyrin repeat"/>
    <property type="match status" value="1"/>
</dbReference>
<dbReference type="InterPro" id="IPR002110">
    <property type="entry name" value="Ankyrin_rpt"/>
</dbReference>
<dbReference type="PROSITE" id="PS50088">
    <property type="entry name" value="ANK_REPEAT"/>
    <property type="match status" value="2"/>
</dbReference>
<comment type="caution">
    <text evidence="5">The sequence shown here is derived from an EMBL/GenBank/DDBJ whole genome shotgun (WGS) entry which is preliminary data.</text>
</comment>
<feature type="domain" description="Nephrocystin 3-like N-terminal" evidence="4">
    <location>
        <begin position="63"/>
        <end position="215"/>
    </location>
</feature>
<feature type="domain" description="GPI inositol-deacylase winged helix" evidence="3">
    <location>
        <begin position="268"/>
        <end position="346"/>
    </location>
</feature>
<dbReference type="EMBL" id="VIFY01000150">
    <property type="protein sequence ID" value="TQB69491.1"/>
    <property type="molecule type" value="Genomic_DNA"/>
</dbReference>
<feature type="repeat" description="ANK" evidence="2">
    <location>
        <begin position="456"/>
        <end position="488"/>
    </location>
</feature>
<dbReference type="InterPro" id="IPR056884">
    <property type="entry name" value="NPHP3-like_N"/>
</dbReference>
<reference evidence="5 6" key="1">
    <citation type="submission" date="2019-06" db="EMBL/GenBank/DDBJ databases">
        <title>Wine fermentation using esterase from Monascus purpureus.</title>
        <authorList>
            <person name="Geng C."/>
            <person name="Zhang Y."/>
        </authorList>
    </citation>
    <scope>NUCLEOTIDE SEQUENCE [LARGE SCALE GENOMIC DNA]</scope>
    <source>
        <strain evidence="5">HQ1</strain>
    </source>
</reference>
<dbReference type="Pfam" id="PF12796">
    <property type="entry name" value="Ank_2"/>
    <property type="match status" value="1"/>
</dbReference>
<dbReference type="Gene3D" id="3.40.50.300">
    <property type="entry name" value="P-loop containing nucleotide triphosphate hydrolases"/>
    <property type="match status" value="1"/>
</dbReference>
<evidence type="ECO:0000313" key="6">
    <source>
        <dbReference type="Proteomes" id="UP000319663"/>
    </source>
</evidence>
<dbReference type="InterPro" id="IPR054471">
    <property type="entry name" value="GPIID_WHD"/>
</dbReference>
<dbReference type="PROSITE" id="PS50297">
    <property type="entry name" value="ANK_REP_REGION"/>
    <property type="match status" value="2"/>
</dbReference>
<evidence type="ECO:0000256" key="2">
    <source>
        <dbReference type="PROSITE-ProRule" id="PRU00023"/>
    </source>
</evidence>
<feature type="repeat" description="ANK" evidence="2">
    <location>
        <begin position="490"/>
        <end position="522"/>
    </location>
</feature>
<name>A0A507QPC0_MONPU</name>
<dbReference type="OrthoDB" id="1577640at2759"/>
<dbReference type="Gene3D" id="1.25.40.20">
    <property type="entry name" value="Ankyrin repeat-containing domain"/>
    <property type="match status" value="1"/>
</dbReference>
<dbReference type="STRING" id="5098.A0A507QPC0"/>
<protein>
    <submittedName>
        <fullName evidence="5">Uncharacterized protein</fullName>
    </submittedName>
</protein>
<keyword evidence="6" id="KW-1185">Reference proteome</keyword>